<dbReference type="CDD" id="cd07821">
    <property type="entry name" value="PYR_PYL_RCAR_like"/>
    <property type="match status" value="1"/>
</dbReference>
<comment type="caution">
    <text evidence="1">The sequence shown here is derived from an EMBL/GenBank/DDBJ whole genome shotgun (WGS) entry which is preliminary data.</text>
</comment>
<dbReference type="SUPFAM" id="SSF55961">
    <property type="entry name" value="Bet v1-like"/>
    <property type="match status" value="1"/>
</dbReference>
<dbReference type="Gene3D" id="3.30.530.20">
    <property type="match status" value="1"/>
</dbReference>
<name>A0ABT6GR18_MYCGU</name>
<dbReference type="Proteomes" id="UP001154266">
    <property type="component" value="Unassembled WGS sequence"/>
</dbReference>
<dbReference type="RefSeq" id="WP_278221496.1">
    <property type="nucleotide sequence ID" value="NZ_JAKZMO010000010.1"/>
</dbReference>
<evidence type="ECO:0000313" key="2">
    <source>
        <dbReference type="Proteomes" id="UP001154266"/>
    </source>
</evidence>
<protein>
    <submittedName>
        <fullName evidence="1">SRPBCC family protein</fullName>
    </submittedName>
</protein>
<gene>
    <name evidence="1" type="ORF">MNO81_13640</name>
</gene>
<proteinExistence type="predicted"/>
<reference evidence="1" key="1">
    <citation type="journal article" date="2023" name="Environ. Microbiol.">
        <title>The 2-methylpropene degradation pathway in Mycobacteriaceae family strains.</title>
        <authorList>
            <person name="Helbich S."/>
            <person name="Barrantes I."/>
            <person name="Dos Anjos Borges L.G."/>
            <person name="Pieper D.H."/>
            <person name="Vainshtein Y."/>
            <person name="Sohn K."/>
            <person name="Engesser K.H."/>
        </authorList>
    </citation>
    <scope>NUCLEOTIDE SEQUENCE</scope>
    <source>
        <strain evidence="1">IBE100</strain>
    </source>
</reference>
<dbReference type="EMBL" id="JAKZMO010000010">
    <property type="protein sequence ID" value="MDG5483835.1"/>
    <property type="molecule type" value="Genomic_DNA"/>
</dbReference>
<dbReference type="Pfam" id="PF10604">
    <property type="entry name" value="Polyketide_cyc2"/>
    <property type="match status" value="1"/>
</dbReference>
<dbReference type="InterPro" id="IPR023393">
    <property type="entry name" value="START-like_dom_sf"/>
</dbReference>
<organism evidence="1 2">
    <name type="scientific">Mycolicibacterium gadium</name>
    <name type="common">Mycobacterium gadium</name>
    <dbReference type="NCBI Taxonomy" id="1794"/>
    <lineage>
        <taxon>Bacteria</taxon>
        <taxon>Bacillati</taxon>
        <taxon>Actinomycetota</taxon>
        <taxon>Actinomycetes</taxon>
        <taxon>Mycobacteriales</taxon>
        <taxon>Mycobacteriaceae</taxon>
        <taxon>Mycolicibacterium</taxon>
    </lineage>
</organism>
<dbReference type="InterPro" id="IPR019587">
    <property type="entry name" value="Polyketide_cyclase/dehydratase"/>
</dbReference>
<accession>A0ABT6GR18</accession>
<keyword evidence="2" id="KW-1185">Reference proteome</keyword>
<evidence type="ECO:0000313" key="1">
    <source>
        <dbReference type="EMBL" id="MDG5483835.1"/>
    </source>
</evidence>
<sequence>MTRWHPLEPADADFLTSAPHIFRYQKRFAASPEKVWESLVSDESLAAWGPMIKDVTWTSPRPFGVGTTRDVTAPGGSVMRERFFRWEDGYRKSFYVYECAIPVFKRFAEDYLVEPAGGETMFTWTLAIEPKPAFKLPVAVLAPVLKAGFGRIPAGGQTYFAKHG</sequence>